<dbReference type="AlphaFoldDB" id="A0A1K1M5U8"/>
<dbReference type="Proteomes" id="UP000182958">
    <property type="component" value="Unassembled WGS sequence"/>
</dbReference>
<dbReference type="SMART" id="SM00482">
    <property type="entry name" value="POLAc"/>
    <property type="match status" value="1"/>
</dbReference>
<dbReference type="Gene3D" id="3.30.70.370">
    <property type="match status" value="1"/>
</dbReference>
<organism evidence="5 6">
    <name type="scientific">Selenomonas ruminantium</name>
    <dbReference type="NCBI Taxonomy" id="971"/>
    <lineage>
        <taxon>Bacteria</taxon>
        <taxon>Bacillati</taxon>
        <taxon>Bacillota</taxon>
        <taxon>Negativicutes</taxon>
        <taxon>Selenomonadales</taxon>
        <taxon>Selenomonadaceae</taxon>
        <taxon>Selenomonas</taxon>
    </lineage>
</organism>
<dbReference type="GO" id="GO:0003677">
    <property type="term" value="F:DNA binding"/>
    <property type="evidence" value="ECO:0007669"/>
    <property type="project" value="InterPro"/>
</dbReference>
<dbReference type="InterPro" id="IPR001098">
    <property type="entry name" value="DNA-dir_DNA_pol_A_palm_dom"/>
</dbReference>
<dbReference type="PANTHER" id="PTHR10133">
    <property type="entry name" value="DNA POLYMERASE I"/>
    <property type="match status" value="1"/>
</dbReference>
<keyword evidence="6" id="KW-1185">Reference proteome</keyword>
<dbReference type="PANTHER" id="PTHR10133:SF27">
    <property type="entry name" value="DNA POLYMERASE NU"/>
    <property type="match status" value="1"/>
</dbReference>
<dbReference type="Pfam" id="PF00476">
    <property type="entry name" value="DNA_pol_A"/>
    <property type="match status" value="1"/>
</dbReference>
<dbReference type="EMBL" id="FPJA01000004">
    <property type="protein sequence ID" value="SFW18455.1"/>
    <property type="molecule type" value="Genomic_DNA"/>
</dbReference>
<evidence type="ECO:0000256" key="2">
    <source>
        <dbReference type="ARBA" id="ARBA00022705"/>
    </source>
</evidence>
<keyword evidence="2" id="KW-0235">DNA replication</keyword>
<evidence type="ECO:0000313" key="5">
    <source>
        <dbReference type="EMBL" id="SFW18455.1"/>
    </source>
</evidence>
<sequence length="649" mass="72873">MVLSIDIETFSSVDLSKSGVYKYAASPDFEILFFGYSVDGCPVNVVDFTQGEELPHEILLALLDDETSKWAFNCTFERTCIARFLQDKGLLAEGKFLSSDSWYCSMVWSAYMGLPLSLKDVGAVLGLEQQKMAEGQDLIRYFCCPCKPTKTNGGRKRNLPADAPDKWELFKKYNQRDVEVELAIKARLAKFPVPDSVWREYHQDQEINDRGIMVDMSLVRNAIAISRQCTEENLKRAQVITRLENPNSPIQLKEWLASNGISVDSLAKSEVERLLKETTGQVHELLALRQQLSKSSIKKYTAMVNVAGADDRARGLFQFYGANRSGRFAGRLVQLQNLARNSMPDLDEARQLVRRGNYDALHLLYDSVPDVLSQLIRTAFVPKPGYKFIVADFSAIECRVLAWLAGEQWVLDVFANDGDIYCAAAEKMFHVPVVKHGQNGELRQKGKQATLSCGYGGSVGALKAMGALEAGMKEDELQPLVDAWREANPNIVQFWWDVDKAAKEAVKKKTITETHGIEFVCRSGMLFIELPSGRHLSYVQPRIGENRFGGDSVTYMGIGAAKKWERIETFAGKLVENITQAVARDVLCYAMQTLGDARIVMHVHDELIIEAEQGFSLEEVCDKMGRTPPWAPGLILRADGYECRYYKKD</sequence>
<evidence type="ECO:0000256" key="1">
    <source>
        <dbReference type="ARBA" id="ARBA00012417"/>
    </source>
</evidence>
<comment type="catalytic activity">
    <reaction evidence="3">
        <text>DNA(n) + a 2'-deoxyribonucleoside 5'-triphosphate = DNA(n+1) + diphosphate</text>
        <dbReference type="Rhea" id="RHEA:22508"/>
        <dbReference type="Rhea" id="RHEA-COMP:17339"/>
        <dbReference type="Rhea" id="RHEA-COMP:17340"/>
        <dbReference type="ChEBI" id="CHEBI:33019"/>
        <dbReference type="ChEBI" id="CHEBI:61560"/>
        <dbReference type="ChEBI" id="CHEBI:173112"/>
        <dbReference type="EC" id="2.7.7.7"/>
    </reaction>
</comment>
<dbReference type="GO" id="GO:0006302">
    <property type="term" value="P:double-strand break repair"/>
    <property type="evidence" value="ECO:0007669"/>
    <property type="project" value="TreeGrafter"/>
</dbReference>
<proteinExistence type="predicted"/>
<dbReference type="Gene3D" id="1.10.150.20">
    <property type="entry name" value="5' to 3' exonuclease, C-terminal subdomain"/>
    <property type="match status" value="1"/>
</dbReference>
<dbReference type="CDD" id="cd08642">
    <property type="entry name" value="DNA_pol_A_pol_I_A"/>
    <property type="match status" value="1"/>
</dbReference>
<dbReference type="InterPro" id="IPR043502">
    <property type="entry name" value="DNA/RNA_pol_sf"/>
</dbReference>
<gene>
    <name evidence="5" type="ORF">SAMN02910323_0596</name>
</gene>
<dbReference type="PRINTS" id="PR00868">
    <property type="entry name" value="DNAPOLI"/>
</dbReference>
<dbReference type="RefSeq" id="WP_072305456.1">
    <property type="nucleotide sequence ID" value="NZ_FPJA01000004.1"/>
</dbReference>
<protein>
    <recommendedName>
        <fullName evidence="1">DNA-directed DNA polymerase</fullName>
        <ecNumber evidence="1">2.7.7.7</ecNumber>
    </recommendedName>
</protein>
<dbReference type="EC" id="2.7.7.7" evidence="1"/>
<dbReference type="GO" id="GO:0003887">
    <property type="term" value="F:DNA-directed DNA polymerase activity"/>
    <property type="evidence" value="ECO:0007669"/>
    <property type="project" value="UniProtKB-EC"/>
</dbReference>
<accession>A0A1K1M5U8</accession>
<dbReference type="SUPFAM" id="SSF56672">
    <property type="entry name" value="DNA/RNA polymerases"/>
    <property type="match status" value="1"/>
</dbReference>
<evidence type="ECO:0000256" key="3">
    <source>
        <dbReference type="ARBA" id="ARBA00049244"/>
    </source>
</evidence>
<evidence type="ECO:0000259" key="4">
    <source>
        <dbReference type="SMART" id="SM00482"/>
    </source>
</evidence>
<evidence type="ECO:0000313" key="6">
    <source>
        <dbReference type="Proteomes" id="UP000182958"/>
    </source>
</evidence>
<dbReference type="InterPro" id="IPR002298">
    <property type="entry name" value="DNA_polymerase_A"/>
</dbReference>
<name>A0A1K1M5U8_SELRU</name>
<dbReference type="GO" id="GO:0006261">
    <property type="term" value="P:DNA-templated DNA replication"/>
    <property type="evidence" value="ECO:0007669"/>
    <property type="project" value="InterPro"/>
</dbReference>
<reference evidence="6" key="1">
    <citation type="submission" date="2016-11" db="EMBL/GenBank/DDBJ databases">
        <authorList>
            <person name="Varghese N."/>
            <person name="Submissions S."/>
        </authorList>
    </citation>
    <scope>NUCLEOTIDE SEQUENCE [LARGE SCALE GENOMIC DNA]</scope>
    <source>
        <strain evidence="6">C3</strain>
    </source>
</reference>
<feature type="domain" description="DNA-directed DNA polymerase family A palm" evidence="4">
    <location>
        <begin position="373"/>
        <end position="615"/>
    </location>
</feature>